<proteinExistence type="predicted"/>
<gene>
    <name evidence="1" type="ORF">MGWOODY_Mmi973</name>
</gene>
<accession>A0A170QDJ6</accession>
<evidence type="ECO:0000313" key="1">
    <source>
        <dbReference type="EMBL" id="CUV10477.1"/>
    </source>
</evidence>
<dbReference type="EMBL" id="FAXC01000422">
    <property type="protein sequence ID" value="CUV10477.1"/>
    <property type="molecule type" value="Genomic_DNA"/>
</dbReference>
<name>A0A170QDJ6_9ZZZZ</name>
<protein>
    <submittedName>
        <fullName evidence="1">Uncharacterized protein</fullName>
    </submittedName>
</protein>
<dbReference type="AlphaFoldDB" id="A0A170QDJ6"/>
<organism evidence="1">
    <name type="scientific">hydrothermal vent metagenome</name>
    <dbReference type="NCBI Taxonomy" id="652676"/>
    <lineage>
        <taxon>unclassified sequences</taxon>
        <taxon>metagenomes</taxon>
        <taxon>ecological metagenomes</taxon>
    </lineage>
</organism>
<reference evidence="1" key="1">
    <citation type="submission" date="2015-10" db="EMBL/GenBank/DDBJ databases">
        <authorList>
            <person name="Gilbert D.G."/>
        </authorList>
    </citation>
    <scope>NUCLEOTIDE SEQUENCE</scope>
</reference>
<sequence>MPGCQVYKSRWLNFSDPSAHEIKHLPLLLSRPDGVGCDSIAMG</sequence>